<dbReference type="RefSeq" id="WP_165919234.1">
    <property type="nucleotide sequence ID" value="NZ_BQHM01000003.1"/>
</dbReference>
<sequence length="58" mass="6347">MNMTLAIIMLVCMWLSVAAAMLWGVLRIARRHAQPVAQPQPRPQPAPARRAPHAAAAH</sequence>
<accession>A0A7S9LEF6</accession>
<organism evidence="2 3">
    <name type="scientific">Pseudomonas fulva</name>
    <dbReference type="NCBI Taxonomy" id="47880"/>
    <lineage>
        <taxon>Bacteria</taxon>
        <taxon>Pseudomonadati</taxon>
        <taxon>Pseudomonadota</taxon>
        <taxon>Gammaproteobacteria</taxon>
        <taxon>Pseudomonadales</taxon>
        <taxon>Pseudomonadaceae</taxon>
        <taxon>Pseudomonas</taxon>
    </lineage>
</organism>
<feature type="region of interest" description="Disordered" evidence="1">
    <location>
        <begin position="34"/>
        <end position="58"/>
    </location>
</feature>
<dbReference type="Proteomes" id="UP000594430">
    <property type="component" value="Chromosome"/>
</dbReference>
<dbReference type="GeneID" id="93442586"/>
<protein>
    <submittedName>
        <fullName evidence="2">Uncharacterized protein</fullName>
    </submittedName>
</protein>
<name>A0A7S9LEF6_9PSED</name>
<evidence type="ECO:0000313" key="3">
    <source>
        <dbReference type="Proteomes" id="UP000594430"/>
    </source>
</evidence>
<evidence type="ECO:0000313" key="2">
    <source>
        <dbReference type="EMBL" id="QPH47325.1"/>
    </source>
</evidence>
<proteinExistence type="predicted"/>
<reference evidence="2 3" key="1">
    <citation type="submission" date="2020-11" db="EMBL/GenBank/DDBJ databases">
        <title>Pseudomonas fulva producing VIM-24.</title>
        <authorList>
            <person name="Liu S."/>
        </authorList>
    </citation>
    <scope>NUCLEOTIDE SEQUENCE [LARGE SCALE GENOMIC DNA]</scope>
    <source>
        <strain evidence="2 3">ZDHY414</strain>
    </source>
</reference>
<gene>
    <name evidence="2" type="ORF">IZU98_12920</name>
</gene>
<dbReference type="EMBL" id="CP064946">
    <property type="protein sequence ID" value="QPH47325.1"/>
    <property type="molecule type" value="Genomic_DNA"/>
</dbReference>
<dbReference type="AlphaFoldDB" id="A0A7S9LEF6"/>
<feature type="compositionally biased region" description="Low complexity" evidence="1">
    <location>
        <begin position="47"/>
        <end position="58"/>
    </location>
</feature>
<evidence type="ECO:0000256" key="1">
    <source>
        <dbReference type="SAM" id="MobiDB-lite"/>
    </source>
</evidence>